<evidence type="ECO:0000313" key="1">
    <source>
        <dbReference type="EMBL" id="RDV25492.1"/>
    </source>
</evidence>
<sequence length="222" mass="24550">MPDPAITAALITSASSVATTAISQSLKSPSSGEMAGSIENESFSEWVLWYTYMDTGTPNPGMSESTLDALPTPQAEYEAWKLSGDVPKDVPASDLLPNVDDLSDAVSLLLTRWIDQVKISGTRWDTFLLTDNPEYVAVYHDAHKKYAIAIVVDNPEVGPKWCGAIVHTYGWMKGSKRDELAQHCIKHHKNLGHTVYLTEGEFCNSLLWPLSMQSCLWENLVF</sequence>
<evidence type="ECO:0000313" key="2">
    <source>
        <dbReference type="Proteomes" id="UP000256561"/>
    </source>
</evidence>
<proteinExistence type="predicted"/>
<reference evidence="2" key="1">
    <citation type="submission" date="2018-08" db="EMBL/GenBank/DDBJ databases">
        <authorList>
            <person name="Zhang J."/>
            <person name="Du Z.-J."/>
        </authorList>
    </citation>
    <scope>NUCLEOTIDE SEQUENCE [LARGE SCALE GENOMIC DNA]</scope>
    <source>
        <strain evidence="2">KCTC 52655</strain>
    </source>
</reference>
<protein>
    <submittedName>
        <fullName evidence="1">Uncharacterized protein</fullName>
    </submittedName>
</protein>
<dbReference type="EMBL" id="QRHA01000006">
    <property type="protein sequence ID" value="RDV25492.1"/>
    <property type="molecule type" value="Genomic_DNA"/>
</dbReference>
<dbReference type="Proteomes" id="UP000256561">
    <property type="component" value="Unassembled WGS sequence"/>
</dbReference>
<organism evidence="1 2">
    <name type="scientific">Alteromonas aestuariivivens</name>
    <dbReference type="NCBI Taxonomy" id="1938339"/>
    <lineage>
        <taxon>Bacteria</taxon>
        <taxon>Pseudomonadati</taxon>
        <taxon>Pseudomonadota</taxon>
        <taxon>Gammaproteobacteria</taxon>
        <taxon>Alteromonadales</taxon>
        <taxon>Alteromonadaceae</taxon>
        <taxon>Alteromonas/Salinimonas group</taxon>
        <taxon>Alteromonas</taxon>
    </lineage>
</organism>
<accession>A0A3D8M6S4</accession>
<name>A0A3D8M6S4_9ALTE</name>
<comment type="caution">
    <text evidence="1">The sequence shown here is derived from an EMBL/GenBank/DDBJ whole genome shotgun (WGS) entry which is preliminary data.</text>
</comment>
<dbReference type="AlphaFoldDB" id="A0A3D8M6S4"/>
<gene>
    <name evidence="1" type="ORF">DXV75_09335</name>
</gene>
<keyword evidence="2" id="KW-1185">Reference proteome</keyword>
<dbReference type="RefSeq" id="WP_115593146.1">
    <property type="nucleotide sequence ID" value="NZ_QRHA01000006.1"/>
</dbReference>